<keyword evidence="3" id="KW-1185">Reference proteome</keyword>
<name>A0A2R3ZA82_9FLAO</name>
<dbReference type="Proteomes" id="UP000241507">
    <property type="component" value="Chromosome"/>
</dbReference>
<dbReference type="KEGG" id="grs:C7S20_19165"/>
<organism evidence="2 3">
    <name type="scientific">Christiangramia fulva</name>
    <dbReference type="NCBI Taxonomy" id="2126553"/>
    <lineage>
        <taxon>Bacteria</taxon>
        <taxon>Pseudomonadati</taxon>
        <taxon>Bacteroidota</taxon>
        <taxon>Flavobacteriia</taxon>
        <taxon>Flavobacteriales</taxon>
        <taxon>Flavobacteriaceae</taxon>
        <taxon>Christiangramia</taxon>
    </lineage>
</organism>
<protein>
    <recommendedName>
        <fullName evidence="4">Secreted protein</fullName>
    </recommendedName>
</protein>
<dbReference type="RefSeq" id="WP_107013964.1">
    <property type="nucleotide sequence ID" value="NZ_CP028136.1"/>
</dbReference>
<reference evidence="3" key="1">
    <citation type="submission" date="2018-03" db="EMBL/GenBank/DDBJ databases">
        <title>Gramella fulva sp. nov., isolated from a dry surface of tidal flat.</title>
        <authorList>
            <person name="Hwang S.H."/>
            <person name="Hwang W.M."/>
            <person name="Kang K."/>
            <person name="Ahn T.-Y."/>
        </authorList>
    </citation>
    <scope>NUCLEOTIDE SEQUENCE [LARGE SCALE GENOMIC DNA]</scope>
    <source>
        <strain evidence="3">SH35</strain>
    </source>
</reference>
<accession>A0A2R3ZA82</accession>
<evidence type="ECO:0008006" key="4">
    <source>
        <dbReference type="Google" id="ProtNLM"/>
    </source>
</evidence>
<evidence type="ECO:0000313" key="3">
    <source>
        <dbReference type="Proteomes" id="UP000241507"/>
    </source>
</evidence>
<dbReference type="AlphaFoldDB" id="A0A2R3ZA82"/>
<evidence type="ECO:0000313" key="2">
    <source>
        <dbReference type="EMBL" id="AVR47198.1"/>
    </source>
</evidence>
<proteinExistence type="predicted"/>
<dbReference type="EMBL" id="CP028136">
    <property type="protein sequence ID" value="AVR47198.1"/>
    <property type="molecule type" value="Genomic_DNA"/>
</dbReference>
<dbReference type="InterPro" id="IPR045391">
    <property type="entry name" value="DUF6520"/>
</dbReference>
<feature type="chain" id="PRO_5015362863" description="Secreted protein" evidence="1">
    <location>
        <begin position="23"/>
        <end position="90"/>
    </location>
</feature>
<dbReference type="Pfam" id="PF20130">
    <property type="entry name" value="DUF6520"/>
    <property type="match status" value="1"/>
</dbReference>
<gene>
    <name evidence="2" type="ORF">C7S20_19165</name>
</gene>
<sequence>MKNFKFLMPVMAFVMAVGLAFANKANVQSNGWIDKNGPHQLNNDPCNSGTQDPCEVKFENDLNTVYQVFTGPDLETPKLGGSTEPYIISN</sequence>
<keyword evidence="1" id="KW-0732">Signal</keyword>
<feature type="signal peptide" evidence="1">
    <location>
        <begin position="1"/>
        <end position="22"/>
    </location>
</feature>
<dbReference type="OrthoDB" id="1450052at2"/>
<evidence type="ECO:0000256" key="1">
    <source>
        <dbReference type="SAM" id="SignalP"/>
    </source>
</evidence>